<reference evidence="1" key="1">
    <citation type="submission" date="2020-02" db="EMBL/GenBank/DDBJ databases">
        <authorList>
            <person name="Scholz U."/>
            <person name="Mascher M."/>
            <person name="Fiebig A."/>
        </authorList>
    </citation>
    <scope>NUCLEOTIDE SEQUENCE</scope>
</reference>
<accession>A0A7I8KW91</accession>
<evidence type="ECO:0000313" key="2">
    <source>
        <dbReference type="Proteomes" id="UP000663760"/>
    </source>
</evidence>
<organism evidence="1 2">
    <name type="scientific">Spirodela intermedia</name>
    <name type="common">Intermediate duckweed</name>
    <dbReference type="NCBI Taxonomy" id="51605"/>
    <lineage>
        <taxon>Eukaryota</taxon>
        <taxon>Viridiplantae</taxon>
        <taxon>Streptophyta</taxon>
        <taxon>Embryophyta</taxon>
        <taxon>Tracheophyta</taxon>
        <taxon>Spermatophyta</taxon>
        <taxon>Magnoliopsida</taxon>
        <taxon>Liliopsida</taxon>
        <taxon>Araceae</taxon>
        <taxon>Lemnoideae</taxon>
        <taxon>Spirodela</taxon>
    </lineage>
</organism>
<proteinExistence type="predicted"/>
<dbReference type="AlphaFoldDB" id="A0A7I8KW91"/>
<evidence type="ECO:0000313" key="1">
    <source>
        <dbReference type="EMBL" id="CAA7402073.1"/>
    </source>
</evidence>
<sequence>MIERIKNIYKKRGNGQQLADINYFMGYWSKGT</sequence>
<keyword evidence="2" id="KW-1185">Reference proteome</keyword>
<dbReference type="Proteomes" id="UP000663760">
    <property type="component" value="Chromosome 9"/>
</dbReference>
<gene>
    <name evidence="1" type="ORF">SI8410_09012751</name>
</gene>
<protein>
    <submittedName>
        <fullName evidence="1">Uncharacterized protein</fullName>
    </submittedName>
</protein>
<dbReference type="EMBL" id="LR746272">
    <property type="protein sequence ID" value="CAA7402073.1"/>
    <property type="molecule type" value="Genomic_DNA"/>
</dbReference>
<name>A0A7I8KW91_SPIIN</name>